<keyword evidence="3" id="KW-1185">Reference proteome</keyword>
<dbReference type="EMBL" id="VAHF01000008">
    <property type="protein sequence ID" value="TXG57143.1"/>
    <property type="molecule type" value="Genomic_DNA"/>
</dbReference>
<name>A0A5C7HJC7_9ROSI</name>
<organism evidence="2 3">
    <name type="scientific">Acer yangbiense</name>
    <dbReference type="NCBI Taxonomy" id="1000413"/>
    <lineage>
        <taxon>Eukaryota</taxon>
        <taxon>Viridiplantae</taxon>
        <taxon>Streptophyta</taxon>
        <taxon>Embryophyta</taxon>
        <taxon>Tracheophyta</taxon>
        <taxon>Spermatophyta</taxon>
        <taxon>Magnoliopsida</taxon>
        <taxon>eudicotyledons</taxon>
        <taxon>Gunneridae</taxon>
        <taxon>Pentapetalae</taxon>
        <taxon>rosids</taxon>
        <taxon>malvids</taxon>
        <taxon>Sapindales</taxon>
        <taxon>Sapindaceae</taxon>
        <taxon>Hippocastanoideae</taxon>
        <taxon>Acereae</taxon>
        <taxon>Acer</taxon>
    </lineage>
</organism>
<accession>A0A5C7HJC7</accession>
<evidence type="ECO:0000313" key="2">
    <source>
        <dbReference type="EMBL" id="TXG57143.1"/>
    </source>
</evidence>
<comment type="caution">
    <text evidence="2">The sequence shown here is derived from an EMBL/GenBank/DDBJ whole genome shotgun (WGS) entry which is preliminary data.</text>
</comment>
<dbReference type="Pfam" id="PF03690">
    <property type="entry name" value="MYG1_exonuc"/>
    <property type="match status" value="1"/>
</dbReference>
<dbReference type="GO" id="GO:0005737">
    <property type="term" value="C:cytoplasm"/>
    <property type="evidence" value="ECO:0007669"/>
    <property type="project" value="TreeGrafter"/>
</dbReference>
<comment type="similarity">
    <text evidence="1">Belongs to the MYG1 family.</text>
</comment>
<dbReference type="GO" id="GO:0005634">
    <property type="term" value="C:nucleus"/>
    <property type="evidence" value="ECO:0007669"/>
    <property type="project" value="TreeGrafter"/>
</dbReference>
<evidence type="ECO:0000313" key="3">
    <source>
        <dbReference type="Proteomes" id="UP000323000"/>
    </source>
</evidence>
<dbReference type="InterPro" id="IPR003226">
    <property type="entry name" value="MYG1_exonuclease"/>
</dbReference>
<dbReference type="PANTHER" id="PTHR11215:SF1">
    <property type="entry name" value="MYG1 EXONUCLEASE"/>
    <property type="match status" value="1"/>
</dbReference>
<reference evidence="3" key="1">
    <citation type="journal article" date="2019" name="Gigascience">
        <title>De novo genome assembly of the endangered Acer yangbiense, a plant species with extremely small populations endemic to Yunnan Province, China.</title>
        <authorList>
            <person name="Yang J."/>
            <person name="Wariss H.M."/>
            <person name="Tao L."/>
            <person name="Zhang R."/>
            <person name="Yun Q."/>
            <person name="Hollingsworth P."/>
            <person name="Dao Z."/>
            <person name="Luo G."/>
            <person name="Guo H."/>
            <person name="Ma Y."/>
            <person name="Sun W."/>
        </authorList>
    </citation>
    <scope>NUCLEOTIDE SEQUENCE [LARGE SCALE GENOMIC DNA]</scope>
    <source>
        <strain evidence="3">cv. Malutang</strain>
    </source>
</reference>
<sequence length="281" mass="31237">MACSKHGIYLSQGKYALDILEDTGFIGSHPSTTLMDPNLQLNSVNGDLLHDSSLYRRLIRCLIYLTISRPDFVFSVQILSQFMDKPRQPHLDAVHHYFVILKMRRSIIGYSILLGSSPISWKSKKQNIVSHSFAEVEYRAMATTPPAAAMSSPSTTHVSSPGFSTSSPINAPLKRVSTYNGSFHCDEALGCFMIHLTDKFSDAQIIRTRDSKVLDELDAVLDVGGVYDPSNDQYDHHQKGFEEIFRHGFSTKLSSAGLVYKVLDEVDVVLDVGGVYDPSND</sequence>
<proteinExistence type="inferred from homology"/>
<evidence type="ECO:0000256" key="1">
    <source>
        <dbReference type="ARBA" id="ARBA00010105"/>
    </source>
</evidence>
<dbReference type="OrthoDB" id="654501at2759"/>
<gene>
    <name evidence="2" type="ORF">EZV62_018456</name>
</gene>
<dbReference type="AlphaFoldDB" id="A0A5C7HJC7"/>
<dbReference type="PANTHER" id="PTHR11215">
    <property type="entry name" value="METAL DEPENDENT HYDROLASE - RELATED"/>
    <property type="match status" value="1"/>
</dbReference>
<protein>
    <submittedName>
        <fullName evidence="2">Uncharacterized protein</fullName>
    </submittedName>
</protein>
<dbReference type="Proteomes" id="UP000323000">
    <property type="component" value="Chromosome 8"/>
</dbReference>